<evidence type="ECO:0000259" key="14">
    <source>
        <dbReference type="Pfam" id="PF02434"/>
    </source>
</evidence>
<evidence type="ECO:0000256" key="9">
    <source>
        <dbReference type="ARBA" id="ARBA00022968"/>
    </source>
</evidence>
<accession>F7W2U3</accession>
<dbReference type="Gene3D" id="3.50.4.10">
    <property type="entry name" value="Hepatocyte Growth Factor"/>
    <property type="match status" value="1"/>
</dbReference>
<dbReference type="Pfam" id="PF02434">
    <property type="entry name" value="Fringe"/>
    <property type="match status" value="1"/>
</dbReference>
<feature type="domain" description="Apple" evidence="13">
    <location>
        <begin position="433"/>
        <end position="476"/>
    </location>
</feature>
<dbReference type="InterPro" id="IPR003609">
    <property type="entry name" value="Pan_app"/>
</dbReference>
<dbReference type="InterPro" id="IPR026050">
    <property type="entry name" value="C1GALT1/C1GALT1_chp1"/>
</dbReference>
<evidence type="ECO:0000256" key="10">
    <source>
        <dbReference type="ARBA" id="ARBA00022989"/>
    </source>
</evidence>
<dbReference type="AlphaFoldDB" id="F7W2U3"/>
<evidence type="ECO:0000313" key="16">
    <source>
        <dbReference type="Proteomes" id="UP000001881"/>
    </source>
</evidence>
<dbReference type="InParanoid" id="F7W2U3"/>
<evidence type="ECO:0000256" key="3">
    <source>
        <dbReference type="ARBA" id="ARBA00006462"/>
    </source>
</evidence>
<reference evidence="15 16" key="1">
    <citation type="journal article" date="2010" name="PLoS Genet.">
        <title>De novo assembly of a 40 Mb eukaryotic genome from short sequence reads: Sordaria macrospora, a model organism for fungal morphogenesis.</title>
        <authorList>
            <person name="Nowrousian M."/>
            <person name="Stajich J."/>
            <person name="Chu M."/>
            <person name="Engh I."/>
            <person name="Espagne E."/>
            <person name="Halliday K."/>
            <person name="Kamerewerd J."/>
            <person name="Kempken F."/>
            <person name="Knab B."/>
            <person name="Kuo H.C."/>
            <person name="Osiewacz H.D."/>
            <person name="Poeggeler S."/>
            <person name="Read N."/>
            <person name="Seiler S."/>
            <person name="Smith K."/>
            <person name="Zickler D."/>
            <person name="Kueck U."/>
            <person name="Freitag M."/>
        </authorList>
    </citation>
    <scope>NUCLEOTIDE SEQUENCE [LARGE SCALE GENOMIC DNA]</scope>
    <source>
        <strain evidence="16">ATCC MYA-333 / DSM 997 / K(L3346) / K-hell</strain>
        <tissue evidence="15">Mycelium</tissue>
    </source>
</reference>
<organism evidence="15 16">
    <name type="scientific">Sordaria macrospora (strain ATCC MYA-333 / DSM 997 / K(L3346) / K-hell)</name>
    <dbReference type="NCBI Taxonomy" id="771870"/>
    <lineage>
        <taxon>Eukaryota</taxon>
        <taxon>Fungi</taxon>
        <taxon>Dikarya</taxon>
        <taxon>Ascomycota</taxon>
        <taxon>Pezizomycotina</taxon>
        <taxon>Sordariomycetes</taxon>
        <taxon>Sordariomycetidae</taxon>
        <taxon>Sordariales</taxon>
        <taxon>Sordariaceae</taxon>
        <taxon>Sordaria</taxon>
    </lineage>
</organism>
<evidence type="ECO:0000256" key="8">
    <source>
        <dbReference type="ARBA" id="ARBA00022741"/>
    </source>
</evidence>
<evidence type="ECO:0000256" key="7">
    <source>
        <dbReference type="ARBA" id="ARBA00022692"/>
    </source>
</evidence>
<dbReference type="PANTHER" id="PTHR23033:SF40">
    <property type="entry name" value="APPLE DOMAIN-CONTAINING PROTEIN"/>
    <property type="match status" value="1"/>
</dbReference>
<dbReference type="FunFam" id="3.50.4.10:FF:000041">
    <property type="entry name" value="Glycosyltransferase family 31 protein"/>
    <property type="match status" value="1"/>
</dbReference>
<dbReference type="eggNOG" id="KOG2246">
    <property type="taxonomic scope" value="Eukaryota"/>
</dbReference>
<evidence type="ECO:0000313" key="15">
    <source>
        <dbReference type="EMBL" id="CCC11944.1"/>
    </source>
</evidence>
<evidence type="ECO:0000256" key="12">
    <source>
        <dbReference type="SAM" id="Phobius"/>
    </source>
</evidence>
<keyword evidence="16" id="KW-1185">Reference proteome</keyword>
<dbReference type="Pfam" id="PF00024">
    <property type="entry name" value="PAN_1"/>
    <property type="match status" value="1"/>
</dbReference>
<feature type="domain" description="Fringe-like glycosyltransferase" evidence="14">
    <location>
        <begin position="241"/>
        <end position="303"/>
    </location>
</feature>
<dbReference type="GO" id="GO:0016263">
    <property type="term" value="F:glycoprotein-N-acetylgalactosamine 3-beta-galactosyltransferase activity"/>
    <property type="evidence" value="ECO:0007669"/>
    <property type="project" value="UniProtKB-EC"/>
</dbReference>
<dbReference type="STRING" id="771870.F7W2U3"/>
<evidence type="ECO:0000256" key="11">
    <source>
        <dbReference type="ARBA" id="ARBA00023136"/>
    </source>
</evidence>
<name>F7W2U3_SORMK</name>
<keyword evidence="7 12" id="KW-0812">Transmembrane</keyword>
<dbReference type="PANTHER" id="PTHR23033">
    <property type="entry name" value="BETA1,3-GALACTOSYLTRANSFERASE"/>
    <property type="match status" value="1"/>
</dbReference>
<dbReference type="VEuPathDB" id="FungiDB:SMAC_05158"/>
<protein>
    <recommendedName>
        <fullName evidence="4">N-acetylgalactosaminide beta-1,3-galactosyltransferase</fullName>
        <ecNumber evidence="4">2.4.1.122</ecNumber>
    </recommendedName>
</protein>
<evidence type="ECO:0000259" key="13">
    <source>
        <dbReference type="Pfam" id="PF00024"/>
    </source>
</evidence>
<dbReference type="EMBL" id="CABT02000022">
    <property type="protein sequence ID" value="CCC11944.1"/>
    <property type="molecule type" value="Genomic_DNA"/>
</dbReference>
<feature type="transmembrane region" description="Helical" evidence="12">
    <location>
        <begin position="59"/>
        <end position="77"/>
    </location>
</feature>
<evidence type="ECO:0000256" key="1">
    <source>
        <dbReference type="ARBA" id="ARBA00004606"/>
    </source>
</evidence>
<dbReference type="GO" id="GO:0000166">
    <property type="term" value="F:nucleotide binding"/>
    <property type="evidence" value="ECO:0007669"/>
    <property type="project" value="UniProtKB-KW"/>
</dbReference>
<dbReference type="Proteomes" id="UP000001881">
    <property type="component" value="Unassembled WGS sequence"/>
</dbReference>
<dbReference type="OMA" id="PNKKWYL"/>
<comment type="caution">
    <text evidence="15">The sequence shown here is derived from an EMBL/GenBank/DDBJ whole genome shotgun (WGS) entry which is preliminary data.</text>
</comment>
<sequence length="545" mass="61341">MQHPSQQPVVIGDPDLGVKIMELENEDGFLLQQCSRSPTMRHRMRALMRQMRYGPFGRLRNILFFLGALLLFGWIMLPYDNVVRLGIRFNINKFQHYLNSHPVENWLFAPPAYPVDLGTDTVVIVKTGYGTRQRANAWFEALSASNKFRDFLAIADYTSKPGQEAINHGTSLPIHNVVNQTLSSLGPAAKLSNPRVAKYLQFAEAIENGKEEADTLAKSTGWEIDALKFISGLELAYSKFPNKKWYLLVDDDTYIVQSSLKPLLAHLDSELPYYIGNAVGDFRIRFAHGGSGIILSQGAMSSLILDNPQAVRTAHLESLSETWGDRLLARTLIKAGVYLEEEYSHLFSGEAPRWAKIRPDRFCCPIITFHGLGQPEKMHQAGESFRNVSKPLLWSDIWDVYGMSRPWRQSTLTSDELAKPIEYANWDHAGGSGGEVAVVEGVETAEDCGRKCYEKGSDCMAWTWEKASKRCNLSPWMIVGEKVEGKVSGPNGKLARELEMALRFDGIEYQQHYKVNIIDSDEDILGHAFESWEEEQTTGKVTAII</sequence>
<keyword evidence="10 12" id="KW-1133">Transmembrane helix</keyword>
<dbReference type="OrthoDB" id="414175at2759"/>
<keyword evidence="8" id="KW-0547">Nucleotide-binding</keyword>
<gene>
    <name evidence="15" type="ORF">SMAC_05158</name>
</gene>
<keyword evidence="5" id="KW-0328">Glycosyltransferase</keyword>
<proteinExistence type="inferred from homology"/>
<evidence type="ECO:0000256" key="5">
    <source>
        <dbReference type="ARBA" id="ARBA00022676"/>
    </source>
</evidence>
<dbReference type="HOGENOM" id="CLU_033556_0_0_1"/>
<evidence type="ECO:0000256" key="6">
    <source>
        <dbReference type="ARBA" id="ARBA00022679"/>
    </source>
</evidence>
<comment type="pathway">
    <text evidence="2">Protein modification; protein glycosylation.</text>
</comment>
<dbReference type="InterPro" id="IPR003378">
    <property type="entry name" value="Fringe-like_glycosylTrfase"/>
</dbReference>
<dbReference type="GO" id="GO:0016020">
    <property type="term" value="C:membrane"/>
    <property type="evidence" value="ECO:0007669"/>
    <property type="project" value="UniProtKB-SubCell"/>
</dbReference>
<keyword evidence="11 12" id="KW-0472">Membrane</keyword>
<keyword evidence="9" id="KW-0735">Signal-anchor</keyword>
<comment type="similarity">
    <text evidence="3">Belongs to the glycosyltransferase 31 family. Beta3-Gal-T subfamily.</text>
</comment>
<dbReference type="EC" id="2.4.1.122" evidence="4"/>
<comment type="subcellular location">
    <subcellularLocation>
        <location evidence="1">Membrane</location>
        <topology evidence="1">Single-pass type II membrane protein</topology>
    </subcellularLocation>
</comment>
<keyword evidence="6" id="KW-0808">Transferase</keyword>
<dbReference type="Gene3D" id="3.90.550.50">
    <property type="match status" value="1"/>
</dbReference>
<evidence type="ECO:0000256" key="4">
    <source>
        <dbReference type="ARBA" id="ARBA00012557"/>
    </source>
</evidence>
<evidence type="ECO:0000256" key="2">
    <source>
        <dbReference type="ARBA" id="ARBA00004922"/>
    </source>
</evidence>